<evidence type="ECO:0000256" key="1">
    <source>
        <dbReference type="SAM" id="SignalP"/>
    </source>
</evidence>
<accession>A0A5B7IM01</accession>
<comment type="caution">
    <text evidence="2">The sequence shown here is derived from an EMBL/GenBank/DDBJ whole genome shotgun (WGS) entry which is preliminary data.</text>
</comment>
<feature type="chain" id="PRO_5022907520" description="Ig-like domain-containing protein" evidence="1">
    <location>
        <begin position="22"/>
        <end position="56"/>
    </location>
</feature>
<evidence type="ECO:0000313" key="3">
    <source>
        <dbReference type="Proteomes" id="UP000324222"/>
    </source>
</evidence>
<reference evidence="2 3" key="1">
    <citation type="submission" date="2019-05" db="EMBL/GenBank/DDBJ databases">
        <title>Another draft genome of Portunus trituberculatus and its Hox gene families provides insights of decapod evolution.</title>
        <authorList>
            <person name="Jeong J.-H."/>
            <person name="Song I."/>
            <person name="Kim S."/>
            <person name="Choi T."/>
            <person name="Kim D."/>
            <person name="Ryu S."/>
            <person name="Kim W."/>
        </authorList>
    </citation>
    <scope>NUCLEOTIDE SEQUENCE [LARGE SCALE GENOMIC DNA]</scope>
    <source>
        <tissue evidence="2">Muscle</tissue>
    </source>
</reference>
<keyword evidence="1" id="KW-0732">Signal</keyword>
<dbReference type="OrthoDB" id="6413693at2759"/>
<sequence length="56" mass="6240">MHRKPLKLVRLAVLAQLTVLANETVKIPCDLSTRGLGDVAHIVLWYRGAAPAPFYR</sequence>
<protein>
    <recommendedName>
        <fullName evidence="4">Ig-like domain-containing protein</fullName>
    </recommendedName>
</protein>
<feature type="signal peptide" evidence="1">
    <location>
        <begin position="1"/>
        <end position="21"/>
    </location>
</feature>
<dbReference type="Proteomes" id="UP000324222">
    <property type="component" value="Unassembled WGS sequence"/>
</dbReference>
<organism evidence="2 3">
    <name type="scientific">Portunus trituberculatus</name>
    <name type="common">Swimming crab</name>
    <name type="synonym">Neptunus trituberculatus</name>
    <dbReference type="NCBI Taxonomy" id="210409"/>
    <lineage>
        <taxon>Eukaryota</taxon>
        <taxon>Metazoa</taxon>
        <taxon>Ecdysozoa</taxon>
        <taxon>Arthropoda</taxon>
        <taxon>Crustacea</taxon>
        <taxon>Multicrustacea</taxon>
        <taxon>Malacostraca</taxon>
        <taxon>Eumalacostraca</taxon>
        <taxon>Eucarida</taxon>
        <taxon>Decapoda</taxon>
        <taxon>Pleocyemata</taxon>
        <taxon>Brachyura</taxon>
        <taxon>Eubrachyura</taxon>
        <taxon>Portunoidea</taxon>
        <taxon>Portunidae</taxon>
        <taxon>Portuninae</taxon>
        <taxon>Portunus</taxon>
    </lineage>
</organism>
<name>A0A5B7IM01_PORTR</name>
<evidence type="ECO:0000313" key="2">
    <source>
        <dbReference type="EMBL" id="MPC85580.1"/>
    </source>
</evidence>
<dbReference type="AlphaFoldDB" id="A0A5B7IM01"/>
<dbReference type="EMBL" id="VSRR010068867">
    <property type="protein sequence ID" value="MPC85580.1"/>
    <property type="molecule type" value="Genomic_DNA"/>
</dbReference>
<proteinExistence type="predicted"/>
<gene>
    <name evidence="2" type="ORF">E2C01_080361</name>
</gene>
<keyword evidence="3" id="KW-1185">Reference proteome</keyword>
<evidence type="ECO:0008006" key="4">
    <source>
        <dbReference type="Google" id="ProtNLM"/>
    </source>
</evidence>